<evidence type="ECO:0000313" key="3">
    <source>
        <dbReference type="Proteomes" id="UP000095003"/>
    </source>
</evidence>
<gene>
    <name evidence="2" type="ORF">BEH84_03031</name>
</gene>
<comment type="caution">
    <text evidence="2">The sequence shown here is derived from an EMBL/GenBank/DDBJ whole genome shotgun (WGS) entry which is preliminary data.</text>
</comment>
<keyword evidence="1" id="KW-0472">Membrane</keyword>
<organism evidence="2 3">
    <name type="scientific">Eisenbergiella tayi</name>
    <dbReference type="NCBI Taxonomy" id="1432052"/>
    <lineage>
        <taxon>Bacteria</taxon>
        <taxon>Bacillati</taxon>
        <taxon>Bacillota</taxon>
        <taxon>Clostridia</taxon>
        <taxon>Lachnospirales</taxon>
        <taxon>Lachnospiraceae</taxon>
        <taxon>Eisenbergiella</taxon>
    </lineage>
</organism>
<dbReference type="AlphaFoldDB" id="A0A1E3APE6"/>
<keyword evidence="1" id="KW-1133">Transmembrane helix</keyword>
<proteinExistence type="predicted"/>
<protein>
    <submittedName>
        <fullName evidence="2">Uncharacterized protein</fullName>
    </submittedName>
</protein>
<dbReference type="Proteomes" id="UP000095003">
    <property type="component" value="Unassembled WGS sequence"/>
</dbReference>
<feature type="transmembrane region" description="Helical" evidence="1">
    <location>
        <begin position="46"/>
        <end position="63"/>
    </location>
</feature>
<keyword evidence="1" id="KW-0812">Transmembrane</keyword>
<accession>A0A1E3APE6</accession>
<evidence type="ECO:0000256" key="1">
    <source>
        <dbReference type="SAM" id="Phobius"/>
    </source>
</evidence>
<name>A0A1E3APE6_9FIRM</name>
<dbReference type="EMBL" id="MCGI01000003">
    <property type="protein sequence ID" value="ODM10602.1"/>
    <property type="molecule type" value="Genomic_DNA"/>
</dbReference>
<evidence type="ECO:0000313" key="2">
    <source>
        <dbReference type="EMBL" id="ODM10602.1"/>
    </source>
</evidence>
<sequence length="93" mass="10976">MIRELMQYIVHMRPYIFTIGIIVAAGTIKIRFGIIVKADFIGHPHFFFSSGYINLLFIILCIYRKRKLLTFLFLSVVLHPDLYLRDSRNILTE</sequence>
<reference evidence="2 3" key="1">
    <citation type="submission" date="2016-07" db="EMBL/GenBank/DDBJ databases">
        <title>Characterization of isolates of Eisenbergiella tayi derived from blood cultures, using whole genome sequencing.</title>
        <authorList>
            <person name="Burdz T."/>
            <person name="Wiebe D."/>
            <person name="Huynh C."/>
            <person name="Bernard K."/>
        </authorList>
    </citation>
    <scope>NUCLEOTIDE SEQUENCE [LARGE SCALE GENOMIC DNA]</scope>
    <source>
        <strain evidence="2 3">NML 120489</strain>
    </source>
</reference>
<feature type="transmembrane region" description="Helical" evidence="1">
    <location>
        <begin position="12"/>
        <end position="34"/>
    </location>
</feature>